<proteinExistence type="predicted"/>
<sequence>MEWGRLIGLMQTKSGGPFYIIGWDFGEGDASKMNSFLNSRSPLSVTNDPEFDRLAAQAAGEMDEAKRADDWKAAQKLVHDRYYIAAVWQAASIYGFSKRLQWDARFGDNFDLATVKVSAK</sequence>
<organism evidence="1 2">
    <name type="scientific">Meripilus lineatus</name>
    <dbReference type="NCBI Taxonomy" id="2056292"/>
    <lineage>
        <taxon>Eukaryota</taxon>
        <taxon>Fungi</taxon>
        <taxon>Dikarya</taxon>
        <taxon>Basidiomycota</taxon>
        <taxon>Agaricomycotina</taxon>
        <taxon>Agaricomycetes</taxon>
        <taxon>Polyporales</taxon>
        <taxon>Meripilaceae</taxon>
        <taxon>Meripilus</taxon>
    </lineage>
</organism>
<name>A0AAD5UN50_9APHY</name>
<reference evidence="1" key="1">
    <citation type="submission" date="2022-07" db="EMBL/GenBank/DDBJ databases">
        <title>Genome Sequence of Physisporinus lineatus.</title>
        <authorList>
            <person name="Buettner E."/>
        </authorList>
    </citation>
    <scope>NUCLEOTIDE SEQUENCE</scope>
    <source>
        <strain evidence="1">VT162</strain>
    </source>
</reference>
<dbReference type="Proteomes" id="UP001212997">
    <property type="component" value="Unassembled WGS sequence"/>
</dbReference>
<evidence type="ECO:0000313" key="1">
    <source>
        <dbReference type="EMBL" id="KAJ3472314.1"/>
    </source>
</evidence>
<dbReference type="SUPFAM" id="SSF53850">
    <property type="entry name" value="Periplasmic binding protein-like II"/>
    <property type="match status" value="1"/>
</dbReference>
<gene>
    <name evidence="1" type="ORF">NLI96_g13371</name>
</gene>
<evidence type="ECO:0008006" key="3">
    <source>
        <dbReference type="Google" id="ProtNLM"/>
    </source>
</evidence>
<evidence type="ECO:0000313" key="2">
    <source>
        <dbReference type="Proteomes" id="UP001212997"/>
    </source>
</evidence>
<comment type="caution">
    <text evidence="1">The sequence shown here is derived from an EMBL/GenBank/DDBJ whole genome shotgun (WGS) entry which is preliminary data.</text>
</comment>
<dbReference type="EMBL" id="JANAWD010002161">
    <property type="protein sequence ID" value="KAJ3472314.1"/>
    <property type="molecule type" value="Genomic_DNA"/>
</dbReference>
<dbReference type="Gene3D" id="3.10.105.10">
    <property type="entry name" value="Dipeptide-binding Protein, Domain 3"/>
    <property type="match status" value="1"/>
</dbReference>
<dbReference type="AlphaFoldDB" id="A0AAD5UN50"/>
<accession>A0AAD5UN50</accession>
<protein>
    <recommendedName>
        <fullName evidence="3">Solute-binding protein family 5 domain-containing protein</fullName>
    </recommendedName>
</protein>
<keyword evidence="2" id="KW-1185">Reference proteome</keyword>